<evidence type="ECO:0000256" key="9">
    <source>
        <dbReference type="ARBA" id="ARBA00023136"/>
    </source>
</evidence>
<evidence type="ECO:0000256" key="16">
    <source>
        <dbReference type="ARBA" id="ARBA00056611"/>
    </source>
</evidence>
<keyword evidence="12" id="KW-0325">Glycoprotein</keyword>
<evidence type="ECO:0000259" key="23">
    <source>
        <dbReference type="PROSITE" id="PS50835"/>
    </source>
</evidence>
<dbReference type="InterPro" id="IPR003961">
    <property type="entry name" value="FN3_dom"/>
</dbReference>
<evidence type="ECO:0000256" key="19">
    <source>
        <dbReference type="ARBA" id="ARBA00069030"/>
    </source>
</evidence>
<dbReference type="GO" id="GO:0009897">
    <property type="term" value="C:external side of plasma membrane"/>
    <property type="evidence" value="ECO:0007669"/>
    <property type="project" value="TreeGrafter"/>
</dbReference>
<keyword evidence="26" id="KW-1185">Reference proteome</keyword>
<dbReference type="AlphaFoldDB" id="A0A8C5ZTP5"/>
<dbReference type="Gene3D" id="2.60.40.10">
    <property type="entry name" value="Immunoglobulins"/>
    <property type="match status" value="3"/>
</dbReference>
<dbReference type="GO" id="GO:0005138">
    <property type="term" value="F:interleukin-6 receptor binding"/>
    <property type="evidence" value="ECO:0007669"/>
    <property type="project" value="Ensembl"/>
</dbReference>
<evidence type="ECO:0000256" key="10">
    <source>
        <dbReference type="ARBA" id="ARBA00023157"/>
    </source>
</evidence>
<dbReference type="Ensembl" id="ENSMMMT00000022209.1">
    <property type="protein sequence ID" value="ENSMMMP00000019555.1"/>
    <property type="gene ID" value="ENSMMMG00000017215.1"/>
</dbReference>
<dbReference type="GO" id="GO:0042803">
    <property type="term" value="F:protein homodimerization activity"/>
    <property type="evidence" value="ECO:0007669"/>
    <property type="project" value="Ensembl"/>
</dbReference>
<dbReference type="GO" id="GO:0005896">
    <property type="term" value="C:interleukin-6 receptor complex"/>
    <property type="evidence" value="ECO:0007669"/>
    <property type="project" value="Ensembl"/>
</dbReference>
<dbReference type="Proteomes" id="UP000694407">
    <property type="component" value="Unplaced"/>
</dbReference>
<evidence type="ECO:0000256" key="4">
    <source>
        <dbReference type="ARBA" id="ARBA00022475"/>
    </source>
</evidence>
<comment type="function">
    <text evidence="15">Soluble form of IL6 receptor (sIL6R) that acts as an agonist of IL6 activity. The IL6:sIL6R complex (hyper-IL6) binds to IL6ST/gp130 on cell surfaces and induces signaling also on cells that do not express membrane-bound IL6R in a process called IL6 'trans-signaling'. sIL6R is causative for the pro-inflammatory properties of IL6 and an important player in the development of chronic inflammatory diseases. In complex with IL6, is required for induction of VEGF production. Plays a protective role during liver injury, being required for maintenance of tissue regeneration. 'Trans-signaling' in central nervous system regulates energy and glucose homeostasis.</text>
</comment>
<keyword evidence="7" id="KW-0732">Signal</keyword>
<dbReference type="SMART" id="SM00060">
    <property type="entry name" value="FN3"/>
    <property type="match status" value="1"/>
</dbReference>
<comment type="subunit">
    <text evidence="18">Component of a hexamer of two molecules each of IL6, IL6R and IL6ST; first binds to IL6 to associate with the signaling subunit IL6ST. Interacts (via N-terminal ectodomain) with SORL1; this interaction may affect IL6-binding to IL6R, hence decrease IL6 'classic-signaling'.</text>
</comment>
<evidence type="ECO:0000256" key="17">
    <source>
        <dbReference type="ARBA" id="ARBA00061926"/>
    </source>
</evidence>
<dbReference type="SUPFAM" id="SSF48726">
    <property type="entry name" value="Immunoglobulin"/>
    <property type="match status" value="1"/>
</dbReference>
<keyword evidence="8 22" id="KW-1133">Transmembrane helix</keyword>
<sequence>MTGVGHHPWPLEGLCCVVLCCVCFTRGVGWLDCGLRRLTLAAGGVASVLIRAETAGDVLRSLPGASVTLTCPGEDLGANATVQWVLTGSQHRSWASVGRRLLLRSVRFDDSGNYSCSLDGHPAGTVQLLVDVPPEKPRLSCLRRSLLSSVVCEWSPRNPPSPTTRAVLLVKKLKKVPAEDFRVPCQYSQDSQKFSCQLEIPEGDKSFHIVSLCAASSAGSRSSDPEAFEGYGILRPDPPTNIMVTAVAENPRWLNVTWEDPLSWNSDFYRLQFELRYRAEHSKAFTTWMVKNSQYHCIIHDAWRGSRHMVQLRAQEEFGLGSWSEWSPEVTGVPWTGSLYPCASPQPSPFPSSPGQDSLPVPLPTFLVAGGSLAFGSLLCVGIILRFKKTWKPQALKECKTGVHPPYSLGQSKPTIVLAPLLSPPVSPSSLGSDNTSSHSRPDARDSRSPYDISNRDYFFAR</sequence>
<evidence type="ECO:0000256" key="3">
    <source>
        <dbReference type="ARBA" id="ARBA00010890"/>
    </source>
</evidence>
<dbReference type="GO" id="GO:0072540">
    <property type="term" value="P:T-helper 17 cell lineage commitment"/>
    <property type="evidence" value="ECO:0007669"/>
    <property type="project" value="Ensembl"/>
</dbReference>
<reference evidence="25" key="2">
    <citation type="submission" date="2025-09" db="UniProtKB">
        <authorList>
            <consortium name="Ensembl"/>
        </authorList>
    </citation>
    <scope>IDENTIFICATION</scope>
</reference>
<evidence type="ECO:0000256" key="22">
    <source>
        <dbReference type="SAM" id="Phobius"/>
    </source>
</evidence>
<dbReference type="InterPro" id="IPR015321">
    <property type="entry name" value="TypeI_recpt_CBD"/>
</dbReference>
<dbReference type="InterPro" id="IPR003598">
    <property type="entry name" value="Ig_sub2"/>
</dbReference>
<comment type="subunit">
    <text evidence="17">Also interacts with SORL1; this interaction leads to soluble IL6R internalization. May form a trimeric complex with the soluble SORL1 ectodomain and circulating IL6 receptor; this interaction might stabilize circulating IL6, hence promote IL6 'trans-signaling'.</text>
</comment>
<dbReference type="GO" id="GO:0005576">
    <property type="term" value="C:extracellular region"/>
    <property type="evidence" value="ECO:0007669"/>
    <property type="project" value="UniProtKB-SubCell"/>
</dbReference>
<dbReference type="PROSITE" id="PS50853">
    <property type="entry name" value="FN3"/>
    <property type="match status" value="1"/>
</dbReference>
<evidence type="ECO:0000256" key="14">
    <source>
        <dbReference type="ARBA" id="ARBA00054367"/>
    </source>
</evidence>
<dbReference type="GO" id="GO:0032722">
    <property type="term" value="P:positive regulation of chemokine production"/>
    <property type="evidence" value="ECO:0007669"/>
    <property type="project" value="Ensembl"/>
</dbReference>
<organism evidence="25 26">
    <name type="scientific">Marmota marmota marmota</name>
    <name type="common">Alpine marmot</name>
    <dbReference type="NCBI Taxonomy" id="9994"/>
    <lineage>
        <taxon>Eukaryota</taxon>
        <taxon>Metazoa</taxon>
        <taxon>Chordata</taxon>
        <taxon>Craniata</taxon>
        <taxon>Vertebrata</taxon>
        <taxon>Euteleostomi</taxon>
        <taxon>Mammalia</taxon>
        <taxon>Eutheria</taxon>
        <taxon>Euarchontoglires</taxon>
        <taxon>Glires</taxon>
        <taxon>Rodentia</taxon>
        <taxon>Sciuromorpha</taxon>
        <taxon>Sciuridae</taxon>
        <taxon>Xerinae</taxon>
        <taxon>Marmotini</taxon>
        <taxon>Marmota</taxon>
    </lineage>
</organism>
<keyword evidence="10" id="KW-1015">Disulfide bond</keyword>
<keyword evidence="9 22" id="KW-0472">Membrane</keyword>
<dbReference type="Pfam" id="PF09240">
    <property type="entry name" value="IL6Ra-bind"/>
    <property type="match status" value="1"/>
</dbReference>
<name>A0A8C5ZTP5_MARMA</name>
<feature type="domain" description="Ig-like" evidence="23">
    <location>
        <begin position="64"/>
        <end position="127"/>
    </location>
</feature>
<dbReference type="GO" id="GO:0070110">
    <property type="term" value="C:ciliary neurotrophic factor receptor complex"/>
    <property type="evidence" value="ECO:0007669"/>
    <property type="project" value="Ensembl"/>
</dbReference>
<keyword evidence="4" id="KW-1003">Cell membrane</keyword>
<dbReference type="GO" id="GO:0070119">
    <property type="term" value="F:ciliary neurotrophic factor binding"/>
    <property type="evidence" value="ECO:0007669"/>
    <property type="project" value="Ensembl"/>
</dbReference>
<comment type="function">
    <text evidence="16">Signaling via the membrane-bound IL6R is mostly regenerative and anti-inflammatory. Drives naive CD4(+) T cells to the Th17 lineage, through 'cluster signaling' by dendritic cells.</text>
</comment>
<evidence type="ECO:0000256" key="7">
    <source>
        <dbReference type="ARBA" id="ARBA00022729"/>
    </source>
</evidence>
<dbReference type="FunFam" id="2.60.40.10:FF:000136">
    <property type="entry name" value="Ciliary neurotrophic factor receptor alpha"/>
    <property type="match status" value="1"/>
</dbReference>
<dbReference type="InterPro" id="IPR036179">
    <property type="entry name" value="Ig-like_dom_sf"/>
</dbReference>
<dbReference type="InterPro" id="IPR007110">
    <property type="entry name" value="Ig-like_dom"/>
</dbReference>
<gene>
    <name evidence="25" type="primary">IL6R</name>
</gene>
<evidence type="ECO:0000256" key="21">
    <source>
        <dbReference type="SAM" id="MobiDB-lite"/>
    </source>
</evidence>
<evidence type="ECO:0000256" key="12">
    <source>
        <dbReference type="ARBA" id="ARBA00023180"/>
    </source>
</evidence>
<dbReference type="InterPro" id="IPR036116">
    <property type="entry name" value="FN3_sf"/>
</dbReference>
<feature type="domain" description="Fibronectin type-III" evidence="24">
    <location>
        <begin position="238"/>
        <end position="336"/>
    </location>
</feature>
<evidence type="ECO:0000256" key="11">
    <source>
        <dbReference type="ARBA" id="ARBA00023170"/>
    </source>
</evidence>
<evidence type="ECO:0000256" key="18">
    <source>
        <dbReference type="ARBA" id="ARBA00063329"/>
    </source>
</evidence>
<keyword evidence="13" id="KW-0393">Immunoglobulin domain</keyword>
<dbReference type="SMART" id="SM00408">
    <property type="entry name" value="IGc2"/>
    <property type="match status" value="1"/>
</dbReference>
<dbReference type="GO" id="GO:0031018">
    <property type="term" value="P:endocrine pancreas development"/>
    <property type="evidence" value="ECO:0007669"/>
    <property type="project" value="Ensembl"/>
</dbReference>
<dbReference type="InterPro" id="IPR013151">
    <property type="entry name" value="Immunoglobulin_dom"/>
</dbReference>
<dbReference type="Pfam" id="PF00047">
    <property type="entry name" value="ig"/>
    <property type="match status" value="1"/>
</dbReference>
<dbReference type="GO" id="GO:0016324">
    <property type="term" value="C:apical plasma membrane"/>
    <property type="evidence" value="ECO:0007669"/>
    <property type="project" value="Ensembl"/>
</dbReference>
<dbReference type="GO" id="GO:0072126">
    <property type="term" value="P:positive regulation of glomerular mesangial cell proliferation"/>
    <property type="evidence" value="ECO:0007669"/>
    <property type="project" value="Ensembl"/>
</dbReference>
<evidence type="ECO:0000256" key="5">
    <source>
        <dbReference type="ARBA" id="ARBA00022525"/>
    </source>
</evidence>
<dbReference type="PANTHER" id="PTHR23037:SF22">
    <property type="entry name" value="CYTOKINE RECEPTOR COMMON SUBUNIT BETA"/>
    <property type="match status" value="1"/>
</dbReference>
<dbReference type="GO" id="GO:0019899">
    <property type="term" value="F:enzyme binding"/>
    <property type="evidence" value="ECO:0007669"/>
    <property type="project" value="Ensembl"/>
</dbReference>
<evidence type="ECO:0000256" key="20">
    <source>
        <dbReference type="ARBA" id="ARBA00083179"/>
    </source>
</evidence>
<dbReference type="CDD" id="cd00063">
    <property type="entry name" value="FN3"/>
    <property type="match status" value="1"/>
</dbReference>
<dbReference type="PROSITE" id="PS01354">
    <property type="entry name" value="HEMATOPO_REC_L_F3"/>
    <property type="match status" value="1"/>
</dbReference>
<comment type="similarity">
    <text evidence="3">Belongs to the type I cytokine receptor family. Type 3 subfamily.</text>
</comment>
<evidence type="ECO:0000256" key="1">
    <source>
        <dbReference type="ARBA" id="ARBA00004251"/>
    </source>
</evidence>
<dbReference type="GO" id="GO:0010573">
    <property type="term" value="P:vascular endothelial growth factor production"/>
    <property type="evidence" value="ECO:0007669"/>
    <property type="project" value="Ensembl"/>
</dbReference>
<dbReference type="SMART" id="SM00409">
    <property type="entry name" value="IG"/>
    <property type="match status" value="1"/>
</dbReference>
<evidence type="ECO:0000313" key="26">
    <source>
        <dbReference type="Proteomes" id="UP000694407"/>
    </source>
</evidence>
<accession>A0A8C5ZTP5</accession>
<keyword evidence="5" id="KW-0964">Secreted</keyword>
<dbReference type="GO" id="GO:0016064">
    <property type="term" value="P:immunoglobulin mediated immune response"/>
    <property type="evidence" value="ECO:0007669"/>
    <property type="project" value="TreeGrafter"/>
</dbReference>
<dbReference type="GO" id="GO:0048661">
    <property type="term" value="P:positive regulation of smooth muscle cell proliferation"/>
    <property type="evidence" value="ECO:0007669"/>
    <property type="project" value="Ensembl"/>
</dbReference>
<protein>
    <recommendedName>
        <fullName evidence="19">Interleukin-6 receptor subunit alpha</fullName>
    </recommendedName>
    <alternativeName>
        <fullName evidence="20">IL-6R 1</fullName>
    </alternativeName>
</protein>
<dbReference type="InterPro" id="IPR003530">
    <property type="entry name" value="Hematopoietin_rcpt_L_F3_CS"/>
</dbReference>
<evidence type="ECO:0000259" key="24">
    <source>
        <dbReference type="PROSITE" id="PS50853"/>
    </source>
</evidence>
<reference evidence="25" key="1">
    <citation type="submission" date="2025-08" db="UniProtKB">
        <authorList>
            <consortium name="Ensembl"/>
        </authorList>
    </citation>
    <scope>IDENTIFICATION</scope>
</reference>
<dbReference type="PANTHER" id="PTHR23037">
    <property type="entry name" value="CYTOKINE RECEPTOR"/>
    <property type="match status" value="1"/>
</dbReference>
<evidence type="ECO:0000256" key="2">
    <source>
        <dbReference type="ARBA" id="ARBA00004613"/>
    </source>
</evidence>
<dbReference type="PROSITE" id="PS50835">
    <property type="entry name" value="IG_LIKE"/>
    <property type="match status" value="1"/>
</dbReference>
<dbReference type="GeneTree" id="ENSGT00940000161919"/>
<dbReference type="GO" id="GO:0032755">
    <property type="term" value="P:positive regulation of interleukin-6 production"/>
    <property type="evidence" value="ECO:0007669"/>
    <property type="project" value="Ensembl"/>
</dbReference>
<comment type="subcellular location">
    <subcellularLocation>
        <location evidence="1">Cell membrane</location>
        <topology evidence="1">Single-pass type I membrane protein</topology>
    </subcellularLocation>
    <subcellularLocation>
        <location evidence="2">Secreted</location>
    </subcellularLocation>
</comment>
<evidence type="ECO:0000256" key="8">
    <source>
        <dbReference type="ARBA" id="ARBA00022989"/>
    </source>
</evidence>
<dbReference type="FunFam" id="2.60.40.10:FF:000886">
    <property type="entry name" value="Interleukin-6 receptor subunit alpha"/>
    <property type="match status" value="1"/>
</dbReference>
<dbReference type="InterPro" id="IPR003599">
    <property type="entry name" value="Ig_sub"/>
</dbReference>
<keyword evidence="6 22" id="KW-0812">Transmembrane</keyword>
<dbReference type="GO" id="GO:0004897">
    <property type="term" value="F:ciliary neurotrophic factor receptor activity"/>
    <property type="evidence" value="ECO:0007669"/>
    <property type="project" value="Ensembl"/>
</dbReference>
<evidence type="ECO:0000256" key="6">
    <source>
        <dbReference type="ARBA" id="ARBA00022692"/>
    </source>
</evidence>
<feature type="transmembrane region" description="Helical" evidence="22">
    <location>
        <begin position="366"/>
        <end position="387"/>
    </location>
</feature>
<dbReference type="GO" id="GO:0004915">
    <property type="term" value="F:interleukin-6 receptor activity"/>
    <property type="evidence" value="ECO:0007669"/>
    <property type="project" value="Ensembl"/>
</dbReference>
<keyword evidence="11" id="KW-0675">Receptor</keyword>
<proteinExistence type="inferred from homology"/>
<evidence type="ECO:0000313" key="25">
    <source>
        <dbReference type="Ensembl" id="ENSMMMP00000019555.1"/>
    </source>
</evidence>
<feature type="region of interest" description="Disordered" evidence="21">
    <location>
        <begin position="426"/>
        <end position="456"/>
    </location>
</feature>
<evidence type="ECO:0000256" key="15">
    <source>
        <dbReference type="ARBA" id="ARBA00055733"/>
    </source>
</evidence>
<dbReference type="InterPro" id="IPR013783">
    <property type="entry name" value="Ig-like_fold"/>
</dbReference>
<evidence type="ECO:0000256" key="13">
    <source>
        <dbReference type="ARBA" id="ARBA00023319"/>
    </source>
</evidence>
<dbReference type="SUPFAM" id="SSF49265">
    <property type="entry name" value="Fibronectin type III"/>
    <property type="match status" value="2"/>
</dbReference>
<comment type="function">
    <text evidence="14">Part of the receptor for interleukin 6. Binds to IL6 with low affinity, but does not transduce a signal. Signal activation necessitate an association with IL6ST. Activation leads to the regulation of the immune response, acute-phase reactions and hematopoiesis. The interaction with membrane-bound IL6R and IL6ST stimulates 'classic signaling', the restricted expression of the IL6R limits classic IL6 signaling to only a few tissues such as the liver and some cells of the immune system. Whereas the binding of IL6 and soluble IL6R to IL6ST stimulates 'trans-signaling'. Alternatively, 'cluster signaling' occurs when membrane-bound IL6:IL6R complexes on transmitter cells activate IL6ST receptors on neighboring receiver cells.</text>
</comment>
<feature type="compositionally biased region" description="Basic and acidic residues" evidence="21">
    <location>
        <begin position="440"/>
        <end position="449"/>
    </location>
</feature>
<dbReference type="GO" id="GO:0019981">
    <property type="term" value="F:interleukin-6 binding"/>
    <property type="evidence" value="ECO:0007669"/>
    <property type="project" value="Ensembl"/>
</dbReference>
<dbReference type="GO" id="GO:0097696">
    <property type="term" value="P:cell surface receptor signaling pathway via STAT"/>
    <property type="evidence" value="ECO:0007669"/>
    <property type="project" value="Ensembl"/>
</dbReference>